<dbReference type="CDD" id="cd03254">
    <property type="entry name" value="ABCC_Glucan_exporter_like"/>
    <property type="match status" value="1"/>
</dbReference>
<dbReference type="EMBL" id="JBBMFD010000001">
    <property type="protein sequence ID" value="MEQ2439319.1"/>
    <property type="molecule type" value="Genomic_DNA"/>
</dbReference>
<feature type="transmembrane region" description="Helical" evidence="7">
    <location>
        <begin position="172"/>
        <end position="199"/>
    </location>
</feature>
<keyword evidence="4 10" id="KW-0067">ATP-binding</keyword>
<protein>
    <submittedName>
        <fullName evidence="10">ABC transporter ATP-binding protein</fullName>
    </submittedName>
</protein>
<dbReference type="InterPro" id="IPR017871">
    <property type="entry name" value="ABC_transporter-like_CS"/>
</dbReference>
<dbReference type="RefSeq" id="WP_349217594.1">
    <property type="nucleotide sequence ID" value="NZ_JBBMFD010000001.1"/>
</dbReference>
<evidence type="ECO:0000313" key="10">
    <source>
        <dbReference type="EMBL" id="MEQ2439319.1"/>
    </source>
</evidence>
<dbReference type="PROSITE" id="PS00211">
    <property type="entry name" value="ABC_TRANSPORTER_1"/>
    <property type="match status" value="1"/>
</dbReference>
<evidence type="ECO:0000313" key="11">
    <source>
        <dbReference type="Proteomes" id="UP001489509"/>
    </source>
</evidence>
<dbReference type="SUPFAM" id="SSF52540">
    <property type="entry name" value="P-loop containing nucleoside triphosphate hydrolases"/>
    <property type="match status" value="1"/>
</dbReference>
<comment type="subcellular location">
    <subcellularLocation>
        <location evidence="1">Cell membrane</location>
        <topology evidence="1">Multi-pass membrane protein</topology>
    </subcellularLocation>
</comment>
<evidence type="ECO:0000256" key="6">
    <source>
        <dbReference type="ARBA" id="ARBA00023136"/>
    </source>
</evidence>
<dbReference type="Pfam" id="PF00664">
    <property type="entry name" value="ABC_membrane"/>
    <property type="match status" value="1"/>
</dbReference>
<dbReference type="Gene3D" id="1.20.1560.10">
    <property type="entry name" value="ABC transporter type 1, transmembrane domain"/>
    <property type="match status" value="1"/>
</dbReference>
<dbReference type="SUPFAM" id="SSF90123">
    <property type="entry name" value="ABC transporter transmembrane region"/>
    <property type="match status" value="1"/>
</dbReference>
<dbReference type="Proteomes" id="UP001489509">
    <property type="component" value="Unassembled WGS sequence"/>
</dbReference>
<dbReference type="SMART" id="SM00382">
    <property type="entry name" value="AAA"/>
    <property type="match status" value="1"/>
</dbReference>
<evidence type="ECO:0000259" key="8">
    <source>
        <dbReference type="PROSITE" id="PS50893"/>
    </source>
</evidence>
<evidence type="ECO:0000256" key="7">
    <source>
        <dbReference type="SAM" id="Phobius"/>
    </source>
</evidence>
<dbReference type="InterPro" id="IPR027417">
    <property type="entry name" value="P-loop_NTPase"/>
</dbReference>
<evidence type="ECO:0000256" key="5">
    <source>
        <dbReference type="ARBA" id="ARBA00022989"/>
    </source>
</evidence>
<dbReference type="InterPro" id="IPR036640">
    <property type="entry name" value="ABC1_TM_sf"/>
</dbReference>
<keyword evidence="11" id="KW-1185">Reference proteome</keyword>
<gene>
    <name evidence="10" type="ORF">WMO26_00585</name>
</gene>
<dbReference type="Pfam" id="PF00005">
    <property type="entry name" value="ABC_tran"/>
    <property type="match status" value="1"/>
</dbReference>
<evidence type="ECO:0000256" key="4">
    <source>
        <dbReference type="ARBA" id="ARBA00022840"/>
    </source>
</evidence>
<feature type="transmembrane region" description="Helical" evidence="7">
    <location>
        <begin position="37"/>
        <end position="58"/>
    </location>
</feature>
<keyword evidence="5 7" id="KW-1133">Transmembrane helix</keyword>
<dbReference type="PANTHER" id="PTHR43394:SF1">
    <property type="entry name" value="ATP-BINDING CASSETTE SUB-FAMILY B MEMBER 10, MITOCHONDRIAL"/>
    <property type="match status" value="1"/>
</dbReference>
<name>A0ABV1DXE2_9FIRM</name>
<dbReference type="PANTHER" id="PTHR43394">
    <property type="entry name" value="ATP-DEPENDENT PERMEASE MDL1, MITOCHONDRIAL"/>
    <property type="match status" value="1"/>
</dbReference>
<organism evidence="10 11">
    <name type="scientific">Solibaculum intestinale</name>
    <dbReference type="NCBI Taxonomy" id="3133165"/>
    <lineage>
        <taxon>Bacteria</taxon>
        <taxon>Bacillati</taxon>
        <taxon>Bacillota</taxon>
        <taxon>Clostridia</taxon>
        <taxon>Eubacteriales</taxon>
        <taxon>Oscillospiraceae</taxon>
        <taxon>Solibaculum</taxon>
    </lineage>
</organism>
<keyword evidence="6 7" id="KW-0472">Membrane</keyword>
<evidence type="ECO:0000259" key="9">
    <source>
        <dbReference type="PROSITE" id="PS50929"/>
    </source>
</evidence>
<dbReference type="PROSITE" id="PS50929">
    <property type="entry name" value="ABC_TM1F"/>
    <property type="match status" value="1"/>
</dbReference>
<dbReference type="InterPro" id="IPR039421">
    <property type="entry name" value="Type_1_exporter"/>
</dbReference>
<evidence type="ECO:0000256" key="1">
    <source>
        <dbReference type="ARBA" id="ARBA00004651"/>
    </source>
</evidence>
<dbReference type="InterPro" id="IPR011527">
    <property type="entry name" value="ABC1_TM_dom"/>
</dbReference>
<evidence type="ECO:0000256" key="2">
    <source>
        <dbReference type="ARBA" id="ARBA00022692"/>
    </source>
</evidence>
<dbReference type="Gene3D" id="3.40.50.300">
    <property type="entry name" value="P-loop containing nucleotide triphosphate hydrolases"/>
    <property type="match status" value="1"/>
</dbReference>
<reference evidence="10 11" key="1">
    <citation type="submission" date="2024-03" db="EMBL/GenBank/DDBJ databases">
        <title>Human intestinal bacterial collection.</title>
        <authorList>
            <person name="Pauvert C."/>
            <person name="Hitch T.C.A."/>
            <person name="Clavel T."/>
        </authorList>
    </citation>
    <scope>NUCLEOTIDE SEQUENCE [LARGE SCALE GENOMIC DNA]</scope>
    <source>
        <strain evidence="10 11">CLA-JM-H44</strain>
    </source>
</reference>
<accession>A0ABV1DXE2</accession>
<feature type="transmembrane region" description="Helical" evidence="7">
    <location>
        <begin position="86"/>
        <end position="106"/>
    </location>
</feature>
<keyword evidence="3" id="KW-0547">Nucleotide-binding</keyword>
<proteinExistence type="predicted"/>
<dbReference type="GO" id="GO:0005524">
    <property type="term" value="F:ATP binding"/>
    <property type="evidence" value="ECO:0007669"/>
    <property type="project" value="UniProtKB-KW"/>
</dbReference>
<dbReference type="InterPro" id="IPR003439">
    <property type="entry name" value="ABC_transporter-like_ATP-bd"/>
</dbReference>
<feature type="domain" description="ABC transmembrane type-1" evidence="9">
    <location>
        <begin position="39"/>
        <end position="332"/>
    </location>
</feature>
<dbReference type="InterPro" id="IPR003593">
    <property type="entry name" value="AAA+_ATPase"/>
</dbReference>
<comment type="caution">
    <text evidence="10">The sequence shown here is derived from an EMBL/GenBank/DDBJ whole genome shotgun (WGS) entry which is preliminary data.</text>
</comment>
<dbReference type="CDD" id="cd18547">
    <property type="entry name" value="ABC_6TM_Tm288_like"/>
    <property type="match status" value="1"/>
</dbReference>
<keyword evidence="2 7" id="KW-0812">Transmembrane</keyword>
<feature type="domain" description="ABC transporter" evidence="8">
    <location>
        <begin position="365"/>
        <end position="599"/>
    </location>
</feature>
<sequence length="604" mass="65639">MAQHKKKQNRYNEDIPQNTKATVKRLLGRLARQKKRLSVAVIASLLSCAAFTALPLAVGKGIDSLVTAIRSYDGSVGIIETAAKALWIPVLLIAVSALVSGLLSYVQQYIIASVGEELTLSLRTDISTKLNRLPLRYFDAHKTGEIMSRVTNDLEKVSAVMQEGFPQLISSVFTILFAAGTMLVLSPLLFLVVLVSLAISTIATGYVSTLAQRAYGENLASMGALTGKIEEVYAGNRVVKVFNQQQAVLAAAEELNERQFKAQRNAQFADFAIYPTIRALGQLGFIATAVLGGGMALKGAITLGTVQAFLQYVNQISEPVTEAAYVVTSLQAAIAGAERVFSLLDEEEERPDAGGSAHAIAQGHVVFQNVRFGYTPDRVLIKDLNLEVRPNEMVAIVGPTGGGKTTLVNLLMRFYELDGGSILIDGQDITAMPRCEMRRRIGMVLQDTWLFEGTIAENIAYGKQDATRKEIVAAARAACCDHFIRTLPQGYDTVLSGETAGISQGQMQLLTIARAMLTDPAILVLDEATSSVDTRTEMEIQKAMARLMRGRTNFVIAHRLSTIQNADLILVVRDGDIIERGNHAQLMKQNGFYASLYRSQFEAA</sequence>
<evidence type="ECO:0000256" key="3">
    <source>
        <dbReference type="ARBA" id="ARBA00022741"/>
    </source>
</evidence>
<dbReference type="PROSITE" id="PS50893">
    <property type="entry name" value="ABC_TRANSPORTER_2"/>
    <property type="match status" value="1"/>
</dbReference>